<name>A0A5C7WF04_AQUAC</name>
<dbReference type="Pfam" id="PF13414">
    <property type="entry name" value="TPR_11"/>
    <property type="match status" value="1"/>
</dbReference>
<dbReference type="SUPFAM" id="SSF49785">
    <property type="entry name" value="Galactose-binding domain-like"/>
    <property type="match status" value="1"/>
</dbReference>
<dbReference type="SUPFAM" id="SSF48452">
    <property type="entry name" value="TPR-like"/>
    <property type="match status" value="1"/>
</dbReference>
<proteinExistence type="predicted"/>
<feature type="signal peptide" evidence="5">
    <location>
        <begin position="1"/>
        <end position="22"/>
    </location>
</feature>
<dbReference type="InterPro" id="IPR019734">
    <property type="entry name" value="TPR_rpt"/>
</dbReference>
<reference evidence="7 8" key="1">
    <citation type="submission" date="2018-09" db="EMBL/GenBank/DDBJ databases">
        <title>Metagenome Assembled Genomes from an Advanced Water Purification Facility.</title>
        <authorList>
            <person name="Stamps B.W."/>
            <person name="Spear J.R."/>
        </authorList>
    </citation>
    <scope>NUCLEOTIDE SEQUENCE [LARGE SCALE GENOMIC DNA]</scope>
    <source>
        <strain evidence="7">Bin_52_1</strain>
    </source>
</reference>
<organism evidence="7 8">
    <name type="scientific">Aquipseudomonas alcaligenes</name>
    <name type="common">Pseudomonas alcaligenes</name>
    <dbReference type="NCBI Taxonomy" id="43263"/>
    <lineage>
        <taxon>Bacteria</taxon>
        <taxon>Pseudomonadati</taxon>
        <taxon>Pseudomonadota</taxon>
        <taxon>Gammaproteobacteria</taxon>
        <taxon>Pseudomonadales</taxon>
        <taxon>Pseudomonadaceae</taxon>
        <taxon>Aquipseudomonas</taxon>
    </lineage>
</organism>
<dbReference type="AlphaFoldDB" id="A0A5C7WF04"/>
<dbReference type="SMART" id="SM00327">
    <property type="entry name" value="VWA"/>
    <property type="match status" value="1"/>
</dbReference>
<evidence type="ECO:0000313" key="7">
    <source>
        <dbReference type="EMBL" id="TXI35930.1"/>
    </source>
</evidence>
<dbReference type="SUPFAM" id="SSF53300">
    <property type="entry name" value="vWA-like"/>
    <property type="match status" value="1"/>
</dbReference>
<evidence type="ECO:0000313" key="8">
    <source>
        <dbReference type="Proteomes" id="UP000321110"/>
    </source>
</evidence>
<dbReference type="InterPro" id="IPR052969">
    <property type="entry name" value="Thr-specific_kinase-like"/>
</dbReference>
<sequence>MFLRSAALPAFALCVLATGVQAANKAEVLVQPVASRFPVISVDVNVRDAKTGAPVTGLSAADFAVYEDLKTADILKLESVAPSAADQRGVDFVFVFDDTGSMSEEIEGLIQRTLEFANIVQGSGFDYRFALVSFGDELNNKVDFTRSAEAFKQSVAALRADGGGDEPENALDALRYAATSFSHDAGRRKVFVLITDAPFHSADEVTALTANDVLGDLAKLDAVLNVVGPNLDEYRWLADSRSGSFYDKDSGQFKRIIEQIAGGSASNYRLTLRTSRPDFDNTWRALDVQVKGAAEGSGVSQYQAPSWVSASSRADAGRGIDSRFAPHNLIDGNPASAWAEGVSGSGAGEWVALNFATPLEVDSFALTLPGAGAPQKVAVLINDEAKRFYDLRPGEQRQVFKLPTAVQVSRFQVVIEAAGSGDNGLAEIELYHADKLVEPIAKAHDIRRTAKLALEQNRQGEKLYHAKKYDDAVFYYREALKNDPTYAQAYSNLGLAFQRQNALADAVWANRQAIALARGDSRATVLASSYYNIARIFETQNQYEQALQNFIWAKSNKENPVYDKAIVRMHERLGR</sequence>
<accession>A0A5C7WF04</accession>
<gene>
    <name evidence="7" type="ORF">E6Q69_00465</name>
</gene>
<dbReference type="PROSITE" id="PS50234">
    <property type="entry name" value="VWFA"/>
    <property type="match status" value="1"/>
</dbReference>
<evidence type="ECO:0000256" key="5">
    <source>
        <dbReference type="SAM" id="SignalP"/>
    </source>
</evidence>
<dbReference type="PROSITE" id="PS50005">
    <property type="entry name" value="TPR"/>
    <property type="match status" value="1"/>
</dbReference>
<dbReference type="InterPro" id="IPR036465">
    <property type="entry name" value="vWFA_dom_sf"/>
</dbReference>
<feature type="chain" id="PRO_5022791130" evidence="5">
    <location>
        <begin position="23"/>
        <end position="575"/>
    </location>
</feature>
<dbReference type="Pfam" id="PF25106">
    <property type="entry name" value="VWA_4"/>
    <property type="match status" value="1"/>
</dbReference>
<dbReference type="Gene3D" id="3.40.50.410">
    <property type="entry name" value="von Willebrand factor, type A domain"/>
    <property type="match status" value="1"/>
</dbReference>
<comment type="subcellular location">
    <subcellularLocation>
        <location evidence="1">Secreted</location>
    </subcellularLocation>
</comment>
<evidence type="ECO:0000256" key="1">
    <source>
        <dbReference type="ARBA" id="ARBA00004613"/>
    </source>
</evidence>
<dbReference type="InterPro" id="IPR056861">
    <property type="entry name" value="HMCN1-like_VWA"/>
</dbReference>
<keyword evidence="2" id="KW-0964">Secreted</keyword>
<feature type="repeat" description="TPR" evidence="4">
    <location>
        <begin position="453"/>
        <end position="486"/>
    </location>
</feature>
<evidence type="ECO:0000256" key="4">
    <source>
        <dbReference type="PROSITE-ProRule" id="PRU00339"/>
    </source>
</evidence>
<keyword evidence="3 5" id="KW-0732">Signal</keyword>
<dbReference type="InterPro" id="IPR011990">
    <property type="entry name" value="TPR-like_helical_dom_sf"/>
</dbReference>
<dbReference type="CDD" id="cd00198">
    <property type="entry name" value="vWFA"/>
    <property type="match status" value="1"/>
</dbReference>
<feature type="domain" description="VWFA" evidence="6">
    <location>
        <begin position="91"/>
        <end position="260"/>
    </location>
</feature>
<dbReference type="Pfam" id="PF25302">
    <property type="entry name" value="NADase_transloc"/>
    <property type="match status" value="1"/>
</dbReference>
<evidence type="ECO:0000259" key="6">
    <source>
        <dbReference type="PROSITE" id="PS50234"/>
    </source>
</evidence>
<dbReference type="Gene3D" id="2.60.120.260">
    <property type="entry name" value="Galactose-binding domain-like"/>
    <property type="match status" value="1"/>
</dbReference>
<protein>
    <submittedName>
        <fullName evidence="7">VWA domain-containing protein</fullName>
    </submittedName>
</protein>
<keyword evidence="4" id="KW-0802">TPR repeat</keyword>
<dbReference type="InterPro" id="IPR008979">
    <property type="entry name" value="Galactose-bd-like_sf"/>
</dbReference>
<dbReference type="SMART" id="SM00028">
    <property type="entry name" value="TPR"/>
    <property type="match status" value="3"/>
</dbReference>
<comment type="caution">
    <text evidence="7">The sequence shown here is derived from an EMBL/GenBank/DDBJ whole genome shotgun (WGS) entry which is preliminary data.</text>
</comment>
<evidence type="ECO:0000256" key="3">
    <source>
        <dbReference type="ARBA" id="ARBA00022729"/>
    </source>
</evidence>
<dbReference type="PANTHER" id="PTHR47763">
    <property type="entry name" value="ALPHA-PROTEIN KINASE VWKA"/>
    <property type="match status" value="1"/>
</dbReference>
<evidence type="ECO:0000256" key="2">
    <source>
        <dbReference type="ARBA" id="ARBA00022525"/>
    </source>
</evidence>
<dbReference type="InterPro" id="IPR002035">
    <property type="entry name" value="VWF_A"/>
</dbReference>
<dbReference type="EMBL" id="SSFO01000009">
    <property type="protein sequence ID" value="TXI35930.1"/>
    <property type="molecule type" value="Genomic_DNA"/>
</dbReference>
<dbReference type="NCBIfam" id="NF047619">
    <property type="entry name" value="NADase_discoid"/>
    <property type="match status" value="1"/>
</dbReference>
<dbReference type="Proteomes" id="UP000321110">
    <property type="component" value="Unassembled WGS sequence"/>
</dbReference>
<dbReference type="Gene3D" id="1.25.40.10">
    <property type="entry name" value="Tetratricopeptide repeat domain"/>
    <property type="match status" value="1"/>
</dbReference>
<dbReference type="InterPro" id="IPR057561">
    <property type="entry name" value="NADase_transloc"/>
</dbReference>